<evidence type="ECO:0000313" key="3">
    <source>
        <dbReference type="EMBL" id="MDV6311643.1"/>
    </source>
</evidence>
<reference evidence="3" key="1">
    <citation type="submission" date="2023-10" db="EMBL/GenBank/DDBJ databases">
        <title>Development of a sustainable strategy for remediation of hydrocarbon-contaminated territories based on the waste exchange concept.</title>
        <authorList>
            <person name="Krivoruchko A."/>
        </authorList>
    </citation>
    <scope>NUCLEOTIDE SEQUENCE</scope>
    <source>
        <strain evidence="3">IEGM 1279</strain>
    </source>
</reference>
<dbReference type="RefSeq" id="WP_193748690.1">
    <property type="nucleotide sequence ID" value="NZ_CP091855.1"/>
</dbReference>
<evidence type="ECO:0000259" key="2">
    <source>
        <dbReference type="Pfam" id="PF10006"/>
    </source>
</evidence>
<feature type="compositionally biased region" description="Low complexity" evidence="1">
    <location>
        <begin position="85"/>
        <end position="99"/>
    </location>
</feature>
<accession>A0AAE4U8S3</accession>
<dbReference type="AlphaFoldDB" id="A0AAE4U8S3"/>
<dbReference type="GeneID" id="77171700"/>
<dbReference type="EMBL" id="JAWLKH010000005">
    <property type="protein sequence ID" value="MDV6311643.1"/>
    <property type="molecule type" value="Genomic_DNA"/>
</dbReference>
<sequence>MADIELDVREIPKPLRHPKIFGIFDDLSVGEALILVNDHDPIPLHGQFEDVRAGAYSWEYLVREPRDYRIRIGKTADVEPASTDAPAATHNPAAAPESAQQLLGDN</sequence>
<dbReference type="InterPro" id="IPR018720">
    <property type="entry name" value="DUF2249"/>
</dbReference>
<protein>
    <submittedName>
        <fullName evidence="3">DUF2249 domain-containing protein</fullName>
    </submittedName>
</protein>
<feature type="region of interest" description="Disordered" evidence="1">
    <location>
        <begin position="79"/>
        <end position="106"/>
    </location>
</feature>
<name>A0AAE4U8S3_9ACTN</name>
<dbReference type="Proteomes" id="UP001185922">
    <property type="component" value="Unassembled WGS sequence"/>
</dbReference>
<evidence type="ECO:0000256" key="1">
    <source>
        <dbReference type="SAM" id="MobiDB-lite"/>
    </source>
</evidence>
<dbReference type="Pfam" id="PF10006">
    <property type="entry name" value="DUF2249"/>
    <property type="match status" value="1"/>
</dbReference>
<proteinExistence type="predicted"/>
<evidence type="ECO:0000313" key="4">
    <source>
        <dbReference type="Proteomes" id="UP001185922"/>
    </source>
</evidence>
<gene>
    <name evidence="3" type="ORF">R3Q15_06990</name>
</gene>
<feature type="domain" description="DUF2249" evidence="2">
    <location>
        <begin position="5"/>
        <end position="74"/>
    </location>
</feature>
<comment type="caution">
    <text evidence="3">The sequence shown here is derived from an EMBL/GenBank/DDBJ whole genome shotgun (WGS) entry which is preliminary data.</text>
</comment>
<organism evidence="3 4">
    <name type="scientific">Gordonia amicalis</name>
    <dbReference type="NCBI Taxonomy" id="89053"/>
    <lineage>
        <taxon>Bacteria</taxon>
        <taxon>Bacillati</taxon>
        <taxon>Actinomycetota</taxon>
        <taxon>Actinomycetes</taxon>
        <taxon>Mycobacteriales</taxon>
        <taxon>Gordoniaceae</taxon>
        <taxon>Gordonia</taxon>
    </lineage>
</organism>